<dbReference type="PROSITE" id="PS50112">
    <property type="entry name" value="PAS"/>
    <property type="match status" value="1"/>
</dbReference>
<sequence>MSSPVHEDLTGFSEEEVLGRSHNCRFLNRLRSRDLSQEVRAQLRSAARGERTQRAFPANVLQTGCETLKSLANGLHLNGSKKFLVSTRRVEEEEVVVNNEKGTGPMSQTTWNRHSEDVYMDATHAVSVQGCAEFLHKPPEARKDASFFENMLHLSQGPARSSYSNLGIDVKGRMLIARGRVQVSGDLDSTSPKILGAVRKAREPARNETSVLETKSRSIQASTITHEIFQLGNQTARLLPCSFVPPTLAAEFGCYTPLGAERGFKHIL</sequence>
<dbReference type="EMBL" id="LSRX01000778">
    <property type="protein sequence ID" value="OLP89088.1"/>
    <property type="molecule type" value="Genomic_DNA"/>
</dbReference>
<dbReference type="Proteomes" id="UP000186817">
    <property type="component" value="Unassembled WGS sequence"/>
</dbReference>
<dbReference type="AlphaFoldDB" id="A0A1Q9D1P4"/>
<reference evidence="2 3" key="1">
    <citation type="submission" date="2016-02" db="EMBL/GenBank/DDBJ databases">
        <title>Genome analysis of coral dinoflagellate symbionts highlights evolutionary adaptations to a symbiotic lifestyle.</title>
        <authorList>
            <person name="Aranda M."/>
            <person name="Li Y."/>
            <person name="Liew Y.J."/>
            <person name="Baumgarten S."/>
            <person name="Simakov O."/>
            <person name="Wilson M."/>
            <person name="Piel J."/>
            <person name="Ashoor H."/>
            <person name="Bougouffa S."/>
            <person name="Bajic V.B."/>
            <person name="Ryu T."/>
            <person name="Ravasi T."/>
            <person name="Bayer T."/>
            <person name="Micklem G."/>
            <person name="Kim H."/>
            <person name="Bhak J."/>
            <person name="Lajeunesse T.C."/>
            <person name="Voolstra C.R."/>
        </authorList>
    </citation>
    <scope>NUCLEOTIDE SEQUENCE [LARGE SCALE GENOMIC DNA]</scope>
    <source>
        <strain evidence="2 3">CCMP2467</strain>
    </source>
</reference>
<evidence type="ECO:0000259" key="1">
    <source>
        <dbReference type="PROSITE" id="PS50112"/>
    </source>
</evidence>
<organism evidence="2 3">
    <name type="scientific">Symbiodinium microadriaticum</name>
    <name type="common">Dinoflagellate</name>
    <name type="synonym">Zooxanthella microadriatica</name>
    <dbReference type="NCBI Taxonomy" id="2951"/>
    <lineage>
        <taxon>Eukaryota</taxon>
        <taxon>Sar</taxon>
        <taxon>Alveolata</taxon>
        <taxon>Dinophyceae</taxon>
        <taxon>Suessiales</taxon>
        <taxon>Symbiodiniaceae</taxon>
        <taxon>Symbiodinium</taxon>
    </lineage>
</organism>
<dbReference type="OrthoDB" id="425904at2759"/>
<comment type="caution">
    <text evidence="2">The sequence shown here is derived from an EMBL/GenBank/DDBJ whole genome shotgun (WGS) entry which is preliminary data.</text>
</comment>
<gene>
    <name evidence="2" type="ORF">AK812_SmicGene29507</name>
</gene>
<dbReference type="Gene3D" id="3.30.450.20">
    <property type="entry name" value="PAS domain"/>
    <property type="match status" value="1"/>
</dbReference>
<evidence type="ECO:0000313" key="2">
    <source>
        <dbReference type="EMBL" id="OLP89088.1"/>
    </source>
</evidence>
<name>A0A1Q9D1P4_SYMMI</name>
<evidence type="ECO:0000313" key="3">
    <source>
        <dbReference type="Proteomes" id="UP000186817"/>
    </source>
</evidence>
<keyword evidence="3" id="KW-1185">Reference proteome</keyword>
<protein>
    <recommendedName>
        <fullName evidence="1">PAS domain-containing protein</fullName>
    </recommendedName>
</protein>
<proteinExistence type="predicted"/>
<feature type="domain" description="PAS" evidence="1">
    <location>
        <begin position="1"/>
        <end position="50"/>
    </location>
</feature>
<accession>A0A1Q9D1P4</accession>
<dbReference type="InterPro" id="IPR000014">
    <property type="entry name" value="PAS"/>
</dbReference>